<proteinExistence type="inferred from homology"/>
<name>A0ABS2EWL7_9BACE</name>
<evidence type="ECO:0000259" key="17">
    <source>
        <dbReference type="Pfam" id="PF10531"/>
    </source>
</evidence>
<evidence type="ECO:0000259" key="18">
    <source>
        <dbReference type="Pfam" id="PF22461"/>
    </source>
</evidence>
<evidence type="ECO:0000256" key="15">
    <source>
        <dbReference type="SAM" id="MobiDB-lite"/>
    </source>
</evidence>
<dbReference type="Pfam" id="PF02563">
    <property type="entry name" value="Poly_export"/>
    <property type="match status" value="1"/>
</dbReference>
<dbReference type="Gene3D" id="3.10.560.10">
    <property type="entry name" value="Outer membrane lipoprotein wza domain like"/>
    <property type="match status" value="6"/>
</dbReference>
<evidence type="ECO:0000256" key="1">
    <source>
        <dbReference type="ARBA" id="ARBA00004571"/>
    </source>
</evidence>
<evidence type="ECO:0000256" key="2">
    <source>
        <dbReference type="ARBA" id="ARBA00009450"/>
    </source>
</evidence>
<keyword evidence="6" id="KW-0812">Transmembrane</keyword>
<keyword evidence="20" id="KW-1185">Reference proteome</keyword>
<keyword evidence="10" id="KW-0626">Porin</keyword>
<evidence type="ECO:0000256" key="8">
    <source>
        <dbReference type="ARBA" id="ARBA00023047"/>
    </source>
</evidence>
<organism evidence="19 20">
    <name type="scientific">Bacteroides mediterraneensis</name>
    <dbReference type="NCBI Taxonomy" id="1841856"/>
    <lineage>
        <taxon>Bacteria</taxon>
        <taxon>Pseudomonadati</taxon>
        <taxon>Bacteroidota</taxon>
        <taxon>Bacteroidia</taxon>
        <taxon>Bacteroidales</taxon>
        <taxon>Bacteroidaceae</taxon>
        <taxon>Bacteroides</taxon>
    </lineage>
</organism>
<evidence type="ECO:0000256" key="9">
    <source>
        <dbReference type="ARBA" id="ARBA00023065"/>
    </source>
</evidence>
<keyword evidence="5" id="KW-0762">Sugar transport</keyword>
<evidence type="ECO:0000256" key="3">
    <source>
        <dbReference type="ARBA" id="ARBA00022448"/>
    </source>
</evidence>
<feature type="region of interest" description="Disordered" evidence="15">
    <location>
        <begin position="44"/>
        <end position="126"/>
    </location>
</feature>
<feature type="region of interest" description="Disordered" evidence="15">
    <location>
        <begin position="15"/>
        <end position="34"/>
    </location>
</feature>
<gene>
    <name evidence="19" type="ORF">H6A31_10425</name>
</gene>
<feature type="domain" description="Soluble ligand binding" evidence="17">
    <location>
        <begin position="630"/>
        <end position="678"/>
    </location>
</feature>
<dbReference type="Proteomes" id="UP000703295">
    <property type="component" value="Unassembled WGS sequence"/>
</dbReference>
<dbReference type="InterPro" id="IPR003715">
    <property type="entry name" value="Poly_export_N"/>
</dbReference>
<evidence type="ECO:0000313" key="19">
    <source>
        <dbReference type="EMBL" id="MBM6759087.1"/>
    </source>
</evidence>
<dbReference type="InterPro" id="IPR054765">
    <property type="entry name" value="SLBB_dom"/>
</dbReference>
<protein>
    <submittedName>
        <fullName evidence="19">SLBB domain-containing protein</fullName>
    </submittedName>
</protein>
<keyword evidence="14" id="KW-0449">Lipoprotein</keyword>
<dbReference type="EMBL" id="JACJJW010000028">
    <property type="protein sequence ID" value="MBM6759087.1"/>
    <property type="molecule type" value="Genomic_DNA"/>
</dbReference>
<keyword evidence="3" id="KW-0813">Transport</keyword>
<dbReference type="Gene3D" id="3.30.1950.10">
    <property type="entry name" value="wza like domain"/>
    <property type="match status" value="1"/>
</dbReference>
<dbReference type="InterPro" id="IPR019554">
    <property type="entry name" value="Soluble_ligand-bd"/>
</dbReference>
<keyword evidence="12" id="KW-0564">Palmitate</keyword>
<evidence type="ECO:0000256" key="12">
    <source>
        <dbReference type="ARBA" id="ARBA00023139"/>
    </source>
</evidence>
<evidence type="ECO:0000256" key="13">
    <source>
        <dbReference type="ARBA" id="ARBA00023237"/>
    </source>
</evidence>
<evidence type="ECO:0000256" key="7">
    <source>
        <dbReference type="ARBA" id="ARBA00022729"/>
    </source>
</evidence>
<dbReference type="Pfam" id="PF10531">
    <property type="entry name" value="SLBB"/>
    <property type="match status" value="3"/>
</dbReference>
<comment type="caution">
    <text evidence="19">The sequence shown here is derived from an EMBL/GenBank/DDBJ whole genome shotgun (WGS) entry which is preliminary data.</text>
</comment>
<evidence type="ECO:0000256" key="11">
    <source>
        <dbReference type="ARBA" id="ARBA00023136"/>
    </source>
</evidence>
<reference evidence="19 20" key="1">
    <citation type="journal article" date="2021" name="Sci. Rep.">
        <title>The distribution of antibiotic resistance genes in chicken gut microbiota commensals.</title>
        <authorList>
            <person name="Juricova H."/>
            <person name="Matiasovicova J."/>
            <person name="Kubasova T."/>
            <person name="Cejkova D."/>
            <person name="Rychlik I."/>
        </authorList>
    </citation>
    <scope>NUCLEOTIDE SEQUENCE [LARGE SCALE GENOMIC DNA]</scope>
    <source>
        <strain evidence="19 20">An801</strain>
    </source>
</reference>
<dbReference type="PANTHER" id="PTHR33619">
    <property type="entry name" value="POLYSACCHARIDE EXPORT PROTEIN GFCE-RELATED"/>
    <property type="match status" value="1"/>
</dbReference>
<evidence type="ECO:0000256" key="14">
    <source>
        <dbReference type="ARBA" id="ARBA00023288"/>
    </source>
</evidence>
<dbReference type="InterPro" id="IPR049712">
    <property type="entry name" value="Poly_export"/>
</dbReference>
<keyword evidence="8" id="KW-0625">Polysaccharide transport</keyword>
<comment type="subcellular location">
    <subcellularLocation>
        <location evidence="1">Cell outer membrane</location>
        <topology evidence="1">Multi-pass membrane protein</topology>
    </subcellularLocation>
</comment>
<feature type="domain" description="Polysaccharide export protein N-terminal" evidence="16">
    <location>
        <begin position="186"/>
        <end position="250"/>
    </location>
</feature>
<dbReference type="Pfam" id="PF22461">
    <property type="entry name" value="SLBB_2"/>
    <property type="match status" value="1"/>
</dbReference>
<evidence type="ECO:0000313" key="20">
    <source>
        <dbReference type="Proteomes" id="UP000703295"/>
    </source>
</evidence>
<evidence type="ECO:0000256" key="6">
    <source>
        <dbReference type="ARBA" id="ARBA00022692"/>
    </source>
</evidence>
<feature type="compositionally biased region" description="Basic and acidic residues" evidence="15">
    <location>
        <begin position="67"/>
        <end position="104"/>
    </location>
</feature>
<keyword evidence="7" id="KW-0732">Signal</keyword>
<keyword evidence="11" id="KW-0472">Membrane</keyword>
<keyword evidence="13" id="KW-0998">Cell outer membrane</keyword>
<feature type="domain" description="SLBB" evidence="18">
    <location>
        <begin position="274"/>
        <end position="350"/>
    </location>
</feature>
<feature type="domain" description="Soluble ligand binding" evidence="17">
    <location>
        <begin position="360"/>
        <end position="406"/>
    </location>
</feature>
<feature type="domain" description="Soluble ligand binding" evidence="17">
    <location>
        <begin position="531"/>
        <end position="578"/>
    </location>
</feature>
<feature type="compositionally biased region" description="Polar residues" evidence="15">
    <location>
        <begin position="49"/>
        <end position="60"/>
    </location>
</feature>
<keyword evidence="9" id="KW-0406">Ion transport</keyword>
<comment type="similarity">
    <text evidence="2">Belongs to the BexD/CtrA/VexA family.</text>
</comment>
<feature type="compositionally biased region" description="Low complexity" evidence="15">
    <location>
        <begin position="105"/>
        <end position="115"/>
    </location>
</feature>
<keyword evidence="4" id="KW-1134">Transmembrane beta strand</keyword>
<accession>A0ABS2EWL7</accession>
<evidence type="ECO:0000256" key="5">
    <source>
        <dbReference type="ARBA" id="ARBA00022597"/>
    </source>
</evidence>
<evidence type="ECO:0000259" key="16">
    <source>
        <dbReference type="Pfam" id="PF02563"/>
    </source>
</evidence>
<sequence length="849" mass="94190">MTDQQVLEYVKQGMAQGKDQSQMAAELASRGVTRAQAERIKKLYEQGSLDGTSGSLNSEQNRSRLRNKQDDGLDSDSRSTNRNSRDSKNRDSYNRDSNSRDSKNNRNNRYNQSTDQENDQSTYSYDVFSGDNSTMLEITDMLDASSYVNYSVQDSLARVLQENEVFGRNIFNTENLTFEPSVNLATPPDYRLGPGDEVIIDIWGTSQNTIRQEISPDGTINIEKIGPVNLSGMTVTEANEHLKRILGKTYSGLDAPGGNLQISLTLGNTRTIQINVMGEVMQPGTYALSSFSTVFHALYRAGGVSPIGSLRNVQLARNGRTVATVDVYDFILKGKTHDDIRLQEGDVVIVPAYEALVKFKGKVKRPMKYEMKKNESLATLIKFAGGFTSDAYTTSLRVIRQNGEEYEVNTVKEINYSTYTMHNGDEVTAEAILNRFTNRLEVRGAVYRPGIYQLSGEINTVRALITEAKGLRGDAFTNRAVLKREREDLTSEMLSVDVRGIMAGSAPDVPLQKNDILYIPSIHDLKDYGDVTIYGEVAHPDRYTYSDNMTLEDLIIRAGGLMEAASTVRVDVTRRIKDPKSTESTDSIGQMFTFALKDGFVIDGQQAFTLQPYDQVFVRRSPGYQAQQNVQVEGEVLFGGTYSLTSTEERLSDLMKKAGGATNKAYLKGAKLTRVANDEEKKRMRDVIDLMTRQFGKAMMDSLEIEVDSTFSVGIELDKAVANPGSEYDLVLREGDVLTVPKLNNTVKVNGAVMMPNTVGYLSGKNANYYLDQAGGYALNAKKSKKFVIYMNGQVARIKGRNKDKIEPGCEIIVPTRSNKRVTAAEIIGYTSSFASLATMFATLTTLLK</sequence>
<evidence type="ECO:0000256" key="4">
    <source>
        <dbReference type="ARBA" id="ARBA00022452"/>
    </source>
</evidence>
<dbReference type="PANTHER" id="PTHR33619:SF3">
    <property type="entry name" value="POLYSACCHARIDE EXPORT PROTEIN GFCE-RELATED"/>
    <property type="match status" value="1"/>
</dbReference>
<evidence type="ECO:0000256" key="10">
    <source>
        <dbReference type="ARBA" id="ARBA00023114"/>
    </source>
</evidence>